<dbReference type="GeneID" id="27671110"/>
<feature type="compositionally biased region" description="Basic and acidic residues" evidence="1">
    <location>
        <begin position="62"/>
        <end position="76"/>
    </location>
</feature>
<accession>A0A0F2M6Y0</accession>
<dbReference type="AlphaFoldDB" id="A0A0F2M6Y0"/>
<dbReference type="KEGG" id="ssck:SPSK_09257"/>
<dbReference type="VEuPathDB" id="FungiDB:SPSK_09257"/>
<feature type="compositionally biased region" description="Low complexity" evidence="1">
    <location>
        <begin position="425"/>
        <end position="434"/>
    </location>
</feature>
<proteinExistence type="predicted"/>
<feature type="region of interest" description="Disordered" evidence="1">
    <location>
        <begin position="133"/>
        <end position="434"/>
    </location>
</feature>
<feature type="compositionally biased region" description="Low complexity" evidence="1">
    <location>
        <begin position="219"/>
        <end position="254"/>
    </location>
</feature>
<evidence type="ECO:0000259" key="2">
    <source>
        <dbReference type="PROSITE" id="PS51938"/>
    </source>
</evidence>
<feature type="compositionally biased region" description="Polar residues" evidence="1">
    <location>
        <begin position="389"/>
        <end position="400"/>
    </location>
</feature>
<feature type="compositionally biased region" description="Basic and acidic residues" evidence="1">
    <location>
        <begin position="170"/>
        <end position="200"/>
    </location>
</feature>
<dbReference type="OrthoDB" id="5422283at2759"/>
<dbReference type="Proteomes" id="UP000033710">
    <property type="component" value="Unassembled WGS sequence"/>
</dbReference>
<gene>
    <name evidence="3" type="ORF">SPSK_09257</name>
</gene>
<evidence type="ECO:0000256" key="1">
    <source>
        <dbReference type="SAM" id="MobiDB-lite"/>
    </source>
</evidence>
<dbReference type="InterPro" id="IPR024642">
    <property type="entry name" value="SUZ-C"/>
</dbReference>
<feature type="compositionally biased region" description="Low complexity" evidence="1">
    <location>
        <begin position="102"/>
        <end position="114"/>
    </location>
</feature>
<comment type="caution">
    <text evidence="3">The sequence shown here is derived from an EMBL/GenBank/DDBJ whole genome shotgun (WGS) entry which is preliminary data.</text>
</comment>
<dbReference type="RefSeq" id="XP_016587241.1">
    <property type="nucleotide sequence ID" value="XM_016735833.1"/>
</dbReference>
<protein>
    <recommendedName>
        <fullName evidence="2">SUZ-C domain-containing protein</fullName>
    </recommendedName>
</protein>
<name>A0A0F2M6Y0_SPOSC</name>
<reference evidence="3 4" key="1">
    <citation type="journal article" date="2014" name="BMC Genomics">
        <title>Comparative genomics of the major fungal agents of human and animal Sporotrichosis: Sporothrix schenckii and Sporothrix brasiliensis.</title>
        <authorList>
            <person name="Teixeira M.M."/>
            <person name="de Almeida L.G."/>
            <person name="Kubitschek-Barreira P."/>
            <person name="Alves F.L."/>
            <person name="Kioshima E.S."/>
            <person name="Abadio A.K."/>
            <person name="Fernandes L."/>
            <person name="Derengowski L.S."/>
            <person name="Ferreira K.S."/>
            <person name="Souza R.C."/>
            <person name="Ruiz J.C."/>
            <person name="de Andrade N.C."/>
            <person name="Paes H.C."/>
            <person name="Nicola A.M."/>
            <person name="Albuquerque P."/>
            <person name="Gerber A.L."/>
            <person name="Martins V.P."/>
            <person name="Peconick L.D."/>
            <person name="Neto A.V."/>
            <person name="Chaucanez C.B."/>
            <person name="Silva P.A."/>
            <person name="Cunha O.L."/>
            <person name="de Oliveira F.F."/>
            <person name="dos Santos T.C."/>
            <person name="Barros A.L."/>
            <person name="Soares M.A."/>
            <person name="de Oliveira L.M."/>
            <person name="Marini M.M."/>
            <person name="Villalobos-Duno H."/>
            <person name="Cunha M.M."/>
            <person name="de Hoog S."/>
            <person name="da Silveira J.F."/>
            <person name="Henrissat B."/>
            <person name="Nino-Vega G.A."/>
            <person name="Cisalpino P.S."/>
            <person name="Mora-Montes H.M."/>
            <person name="Almeida S.R."/>
            <person name="Stajich J.E."/>
            <person name="Lopes-Bezerra L.M."/>
            <person name="Vasconcelos A.T."/>
            <person name="Felipe M.S."/>
        </authorList>
    </citation>
    <scope>NUCLEOTIDE SEQUENCE [LARGE SCALE GENOMIC DNA]</scope>
    <source>
        <strain evidence="3 4">1099-18</strain>
    </source>
</reference>
<feature type="compositionally biased region" description="Low complexity" evidence="1">
    <location>
        <begin position="338"/>
        <end position="350"/>
    </location>
</feature>
<reference evidence="3 4" key="2">
    <citation type="journal article" date="2015" name="Eukaryot. Cell">
        <title>Asexual propagation of a virulent clone complex in a human and feline outbreak of sporotrichosis.</title>
        <authorList>
            <person name="Teixeira Mde M."/>
            <person name="Rodrigues A.M."/>
            <person name="Tsui C.K."/>
            <person name="de Almeida L.G."/>
            <person name="Van Diepeningen A.D."/>
            <person name="van den Ende B.G."/>
            <person name="Fernandes G.F."/>
            <person name="Kano R."/>
            <person name="Hamelin R.C."/>
            <person name="Lopes-Bezerra L.M."/>
            <person name="Vasconcelos A.T."/>
            <person name="de Hoog S."/>
            <person name="de Camargo Z.P."/>
            <person name="Felipe M.S."/>
        </authorList>
    </citation>
    <scope>NUCLEOTIDE SEQUENCE [LARGE SCALE GENOMIC DNA]</scope>
    <source>
        <strain evidence="3 4">1099-18</strain>
    </source>
</reference>
<feature type="region of interest" description="Disordered" evidence="1">
    <location>
        <begin position="22"/>
        <end position="115"/>
    </location>
</feature>
<evidence type="ECO:0000313" key="3">
    <source>
        <dbReference type="EMBL" id="KJR84565.1"/>
    </source>
</evidence>
<feature type="domain" description="SUZ-C" evidence="2">
    <location>
        <begin position="385"/>
        <end position="427"/>
    </location>
</feature>
<feature type="compositionally biased region" description="Low complexity" evidence="1">
    <location>
        <begin position="45"/>
        <end position="60"/>
    </location>
</feature>
<evidence type="ECO:0000313" key="4">
    <source>
        <dbReference type="Proteomes" id="UP000033710"/>
    </source>
</evidence>
<dbReference type="EMBL" id="AXCR01000007">
    <property type="protein sequence ID" value="KJR84565.1"/>
    <property type="molecule type" value="Genomic_DNA"/>
</dbReference>
<sequence length="434" mass="46011">MAKNTGVPNAWDDDWEAQADKAMAKENAQQAKKLFVKDGAGGPSGPSRGAAAASGEGTAEMTRAERLAKHEEDNRRLWNSADNPEEFHFLSAGAAPGGGALLSGSSNNSGASAPTILPAASAFRPQMTVLSRKPAPRMIRRRDPVTGIEELTVRDDAAEAEAEAAAAAQRNKETPEQIRQRQQREREAKQRKYDEARAKIFGEPLPASSSKDSNKDSHSNSNSINTTANNNNNNTSTPGSLASSRQPSPAPRSSGGNNGGSHTPPHAQQSGGYRGKGRGRGQGGAYRGDRLGEGNGRGQHQQHDNSFNRRQPQQQQQQQQQHQVGQNYQNGAASTQNTAPFSSSPSATPPGTRELYDPNYSPKPQSQRRLGGQGHHQHAGGTGSGSGSDVTGSPYPSRTGTPREEEFVVRAPRGPDSSGRGGFGFARRGGLQSD</sequence>
<feature type="compositionally biased region" description="Low complexity" evidence="1">
    <location>
        <begin position="311"/>
        <end position="329"/>
    </location>
</feature>
<dbReference type="PROSITE" id="PS51938">
    <property type="entry name" value="SUZ_C"/>
    <property type="match status" value="1"/>
</dbReference>
<organism evidence="3 4">
    <name type="scientific">Sporothrix schenckii 1099-18</name>
    <dbReference type="NCBI Taxonomy" id="1397361"/>
    <lineage>
        <taxon>Eukaryota</taxon>
        <taxon>Fungi</taxon>
        <taxon>Dikarya</taxon>
        <taxon>Ascomycota</taxon>
        <taxon>Pezizomycotina</taxon>
        <taxon>Sordariomycetes</taxon>
        <taxon>Sordariomycetidae</taxon>
        <taxon>Ophiostomatales</taxon>
        <taxon>Ophiostomataceae</taxon>
        <taxon>Sporothrix</taxon>
    </lineage>
</organism>